<evidence type="ECO:0000256" key="2">
    <source>
        <dbReference type="ARBA" id="ARBA00023125"/>
    </source>
</evidence>
<sequence length="305" mass="35841">MPRVGDNIYLRKDGRWEARFAIAKDVNGEKKYRSVYGETREEALENRLVSMLKLEEDFKRTHRFVGDLPNQPSPLTKVYSCEKWFILFLVAERQTKSERTLEKYRMLLASFILPAFGEMPISMITHETIKEMTDDMFADNRGKKLAHEAAWLVNRGMAKAVREGLLRYNPYTYIARPNQKEFFTYFLKEGVLTGVPESDSYQLKAALCLMQETRLQLSKILSLQWKDIDFDQRLILLNKNTYQDVAIEPVTKPDLSELPLTEFTYQILKELKTAATGKFVFKKDNNLWTERNISHTYFEMDSRNR</sequence>
<reference evidence="6 7" key="1">
    <citation type="submission" date="2024-02" db="EMBL/GenBank/DDBJ databases">
        <title>The Genome Sequence of Enterococcus sp. DIV0159.</title>
        <authorList>
            <person name="Earl A."/>
            <person name="Manson A."/>
            <person name="Gilmore M."/>
            <person name="Sanders J."/>
            <person name="Shea T."/>
            <person name="Howe W."/>
            <person name="Livny J."/>
            <person name="Cuomo C."/>
            <person name="Neafsey D."/>
            <person name="Birren B."/>
        </authorList>
    </citation>
    <scope>NUCLEOTIDE SEQUENCE [LARGE SCALE GENOMIC DNA]</scope>
    <source>
        <strain evidence="6 7">665A</strain>
    </source>
</reference>
<feature type="domain" description="Integrase SAM-like N-terminal" evidence="5">
    <location>
        <begin position="83"/>
        <end position="133"/>
    </location>
</feature>
<dbReference type="InterPro" id="IPR004107">
    <property type="entry name" value="Integrase_SAM-like_N"/>
</dbReference>
<organism evidence="6 7">
    <name type="scientific">Candidatus Enterococcus ferrettii</name>
    <dbReference type="NCBI Taxonomy" id="2815324"/>
    <lineage>
        <taxon>Bacteria</taxon>
        <taxon>Bacillati</taxon>
        <taxon>Bacillota</taxon>
        <taxon>Bacilli</taxon>
        <taxon>Lactobacillales</taxon>
        <taxon>Enterococcaceae</taxon>
        <taxon>Enterococcus</taxon>
    </lineage>
</organism>
<dbReference type="SUPFAM" id="SSF56349">
    <property type="entry name" value="DNA breaking-rejoining enzymes"/>
    <property type="match status" value="1"/>
</dbReference>
<keyword evidence="7" id="KW-1185">Reference proteome</keyword>
<dbReference type="Gene3D" id="1.10.443.10">
    <property type="entry name" value="Intergrase catalytic core"/>
    <property type="match status" value="1"/>
</dbReference>
<dbReference type="Proteomes" id="UP000664357">
    <property type="component" value="Unassembled WGS sequence"/>
</dbReference>
<evidence type="ECO:0000313" key="6">
    <source>
        <dbReference type="EMBL" id="MEO1771763.1"/>
    </source>
</evidence>
<dbReference type="InterPro" id="IPR013762">
    <property type="entry name" value="Integrase-like_cat_sf"/>
</dbReference>
<proteinExistence type="predicted"/>
<keyword evidence="3" id="KW-0233">DNA recombination</keyword>
<dbReference type="Pfam" id="PF00589">
    <property type="entry name" value="Phage_integrase"/>
    <property type="match status" value="1"/>
</dbReference>
<evidence type="ECO:0000256" key="3">
    <source>
        <dbReference type="ARBA" id="ARBA00023172"/>
    </source>
</evidence>
<dbReference type="EMBL" id="JAFREL020000003">
    <property type="protein sequence ID" value="MEO1771763.1"/>
    <property type="molecule type" value="Genomic_DNA"/>
</dbReference>
<comment type="caution">
    <text evidence="6">The sequence shown here is derived from an EMBL/GenBank/DDBJ whole genome shotgun (WGS) entry which is preliminary data.</text>
</comment>
<dbReference type="Gene3D" id="1.10.150.130">
    <property type="match status" value="1"/>
</dbReference>
<dbReference type="RefSeq" id="WP_207704933.1">
    <property type="nucleotide sequence ID" value="NZ_JAFREL020000003.1"/>
</dbReference>
<keyword evidence="1" id="KW-0229">DNA integration</keyword>
<dbReference type="InterPro" id="IPR010998">
    <property type="entry name" value="Integrase_recombinase_N"/>
</dbReference>
<name>A0ABV0EVX3_9ENTE</name>
<dbReference type="Pfam" id="PF14659">
    <property type="entry name" value="Phage_int_SAM_3"/>
    <property type="match status" value="1"/>
</dbReference>
<accession>A0ABV0EVX3</accession>
<dbReference type="InterPro" id="IPR011010">
    <property type="entry name" value="DNA_brk_join_enz"/>
</dbReference>
<dbReference type="InterPro" id="IPR002104">
    <property type="entry name" value="Integrase_catalytic"/>
</dbReference>
<protein>
    <recommendedName>
        <fullName evidence="8">Integrase</fullName>
    </recommendedName>
</protein>
<keyword evidence="2" id="KW-0238">DNA-binding</keyword>
<feature type="domain" description="Tyr recombinase" evidence="4">
    <location>
        <begin position="197"/>
        <end position="281"/>
    </location>
</feature>
<evidence type="ECO:0008006" key="8">
    <source>
        <dbReference type="Google" id="ProtNLM"/>
    </source>
</evidence>
<gene>
    <name evidence="6" type="ORF">JZO67_003744</name>
</gene>
<evidence type="ECO:0000259" key="4">
    <source>
        <dbReference type="Pfam" id="PF00589"/>
    </source>
</evidence>
<evidence type="ECO:0000259" key="5">
    <source>
        <dbReference type="Pfam" id="PF14659"/>
    </source>
</evidence>
<evidence type="ECO:0000313" key="7">
    <source>
        <dbReference type="Proteomes" id="UP000664357"/>
    </source>
</evidence>
<evidence type="ECO:0000256" key="1">
    <source>
        <dbReference type="ARBA" id="ARBA00022908"/>
    </source>
</evidence>